<gene>
    <name evidence="7" type="ORF">KHM83_04850</name>
</gene>
<sequence length="317" mass="33619">MILLVGSLQLGFLYAVMAMGIYISFRILNTPDLTVDGSFSLGMACAAVLTASGHPILALIATLFFGAIAGTATGLLQTKLLIHPILSGILVMTSLYTVNLAIMGGRSNLSVAGKATYFTMLKETFGGNMLMMTCFAIIPALLLLVIVPIFFKTHLGLAIRATGDNEEMVRASSINSNLTKCIGLAIANACVALSGGLISQYQMFSDVSSGSGMVIIGLASVIIGETLFGKRGVTIGIASAMIGSVIYRIIVAFALKIDLFPSYALKLISAVIVVIALSGPSVQQSYHQMKIRREVRRHAKREASTAYAETHECKQDL</sequence>
<feature type="transmembrane region" description="Helical" evidence="6">
    <location>
        <begin position="235"/>
        <end position="257"/>
    </location>
</feature>
<organism evidence="7 8">
    <name type="scientific">Fusibacter paucivorans</name>
    <dbReference type="NCBI Taxonomy" id="76009"/>
    <lineage>
        <taxon>Bacteria</taxon>
        <taxon>Bacillati</taxon>
        <taxon>Bacillota</taxon>
        <taxon>Clostridia</taxon>
        <taxon>Eubacteriales</taxon>
        <taxon>Eubacteriales Family XII. Incertae Sedis</taxon>
        <taxon>Fusibacter</taxon>
    </lineage>
</organism>
<evidence type="ECO:0000256" key="1">
    <source>
        <dbReference type="ARBA" id="ARBA00004651"/>
    </source>
</evidence>
<evidence type="ECO:0000256" key="6">
    <source>
        <dbReference type="SAM" id="Phobius"/>
    </source>
</evidence>
<feature type="transmembrane region" description="Helical" evidence="6">
    <location>
        <begin position="210"/>
        <end position="228"/>
    </location>
</feature>
<keyword evidence="5 6" id="KW-0472">Membrane</keyword>
<evidence type="ECO:0000256" key="4">
    <source>
        <dbReference type="ARBA" id="ARBA00022989"/>
    </source>
</evidence>
<dbReference type="CDD" id="cd06574">
    <property type="entry name" value="TM_PBP1_branched-chain-AA_like"/>
    <property type="match status" value="1"/>
</dbReference>
<dbReference type="PANTHER" id="PTHR32196">
    <property type="entry name" value="ABC TRANSPORTER PERMEASE PROTEIN YPHD-RELATED-RELATED"/>
    <property type="match status" value="1"/>
</dbReference>
<dbReference type="InterPro" id="IPR001851">
    <property type="entry name" value="ABC_transp_permease"/>
</dbReference>
<evidence type="ECO:0000256" key="2">
    <source>
        <dbReference type="ARBA" id="ARBA00022475"/>
    </source>
</evidence>
<feature type="transmembrane region" description="Helical" evidence="6">
    <location>
        <begin position="80"/>
        <end position="102"/>
    </location>
</feature>
<protein>
    <submittedName>
        <fullName evidence="7">ABC transporter permease</fullName>
    </submittedName>
</protein>
<keyword evidence="2" id="KW-1003">Cell membrane</keyword>
<reference evidence="7 8" key="1">
    <citation type="submission" date="2021-05" db="EMBL/GenBank/DDBJ databases">
        <title>Fusibacter ferrireducens sp. nov., an anaerobic, sulfur- and Fe-reducing bacterium isolated from the mangrove sediment.</title>
        <authorList>
            <person name="Qiu D."/>
        </authorList>
    </citation>
    <scope>NUCLEOTIDE SEQUENCE [LARGE SCALE GENOMIC DNA]</scope>
    <source>
        <strain evidence="7 8">DSM 12116</strain>
    </source>
</reference>
<comment type="subcellular location">
    <subcellularLocation>
        <location evidence="1">Cell membrane</location>
        <topology evidence="1">Multi-pass membrane protein</topology>
    </subcellularLocation>
</comment>
<feature type="transmembrane region" description="Helical" evidence="6">
    <location>
        <begin position="12"/>
        <end position="29"/>
    </location>
</feature>
<feature type="transmembrane region" description="Helical" evidence="6">
    <location>
        <begin position="129"/>
        <end position="151"/>
    </location>
</feature>
<proteinExistence type="predicted"/>
<evidence type="ECO:0000313" key="7">
    <source>
        <dbReference type="EMBL" id="MBS7526007.1"/>
    </source>
</evidence>
<keyword evidence="4 6" id="KW-1133">Transmembrane helix</keyword>
<feature type="transmembrane region" description="Helical" evidence="6">
    <location>
        <begin position="263"/>
        <end position="282"/>
    </location>
</feature>
<evidence type="ECO:0000256" key="3">
    <source>
        <dbReference type="ARBA" id="ARBA00022692"/>
    </source>
</evidence>
<feature type="transmembrane region" description="Helical" evidence="6">
    <location>
        <begin position="41"/>
        <end position="68"/>
    </location>
</feature>
<dbReference type="RefSeq" id="WP_213235791.1">
    <property type="nucleotide sequence ID" value="NZ_JAHBCL010000006.1"/>
</dbReference>
<accession>A0ABS5PPR0</accession>
<keyword evidence="3 6" id="KW-0812">Transmembrane</keyword>
<keyword evidence="8" id="KW-1185">Reference proteome</keyword>
<evidence type="ECO:0000256" key="5">
    <source>
        <dbReference type="ARBA" id="ARBA00023136"/>
    </source>
</evidence>
<dbReference type="Proteomes" id="UP000746471">
    <property type="component" value="Unassembled WGS sequence"/>
</dbReference>
<dbReference type="EMBL" id="JAHBCL010000006">
    <property type="protein sequence ID" value="MBS7526007.1"/>
    <property type="molecule type" value="Genomic_DNA"/>
</dbReference>
<evidence type="ECO:0000313" key="8">
    <source>
        <dbReference type="Proteomes" id="UP000746471"/>
    </source>
</evidence>
<dbReference type="PANTHER" id="PTHR32196:SF69">
    <property type="entry name" value="BRANCHED-CHAIN AMINO ACID TRANSPORT SYSTEM, PERMEASE PROTEIN"/>
    <property type="match status" value="1"/>
</dbReference>
<dbReference type="Pfam" id="PF02653">
    <property type="entry name" value="BPD_transp_2"/>
    <property type="match status" value="1"/>
</dbReference>
<comment type="caution">
    <text evidence="7">The sequence shown here is derived from an EMBL/GenBank/DDBJ whole genome shotgun (WGS) entry which is preliminary data.</text>
</comment>
<feature type="transmembrane region" description="Helical" evidence="6">
    <location>
        <begin position="178"/>
        <end position="198"/>
    </location>
</feature>
<name>A0ABS5PPR0_9FIRM</name>